<gene>
    <name evidence="3" type="ORF">NEOLEDRAFT_1182722</name>
</gene>
<feature type="compositionally biased region" description="Basic and acidic residues" evidence="1">
    <location>
        <begin position="35"/>
        <end position="45"/>
    </location>
</feature>
<proteinExistence type="predicted"/>
<evidence type="ECO:0000313" key="4">
    <source>
        <dbReference type="Proteomes" id="UP000076761"/>
    </source>
</evidence>
<protein>
    <recommendedName>
        <fullName evidence="2">DUF6532 domain-containing protein</fullName>
    </recommendedName>
</protein>
<feature type="region of interest" description="Disordered" evidence="1">
    <location>
        <begin position="1"/>
        <end position="54"/>
    </location>
</feature>
<feature type="domain" description="DUF6532" evidence="2">
    <location>
        <begin position="209"/>
        <end position="417"/>
    </location>
</feature>
<keyword evidence="4" id="KW-1185">Reference proteome</keyword>
<organism evidence="3 4">
    <name type="scientific">Neolentinus lepideus HHB14362 ss-1</name>
    <dbReference type="NCBI Taxonomy" id="1314782"/>
    <lineage>
        <taxon>Eukaryota</taxon>
        <taxon>Fungi</taxon>
        <taxon>Dikarya</taxon>
        <taxon>Basidiomycota</taxon>
        <taxon>Agaricomycotina</taxon>
        <taxon>Agaricomycetes</taxon>
        <taxon>Gloeophyllales</taxon>
        <taxon>Gloeophyllaceae</taxon>
        <taxon>Neolentinus</taxon>
    </lineage>
</organism>
<sequence length="462" mass="50811">MASDDEQEEDEGLDNLGPQHLADELQKEAAQWGDPSDKSDVEYTAKRTKTSHRAPLRVPTADALFDDDEDVQEISLRVRKSKSAGKGKCQLAHEAEARILMPFFPTTLMQLQAPQWRDELPRTPMKKQHHESSDKGPAFTIPISPSSLNYRGDYENSKSEDDPEDDNVSAAGPPLGRPVLAQGTDIVFNQNGRVNLGNQSVDVQAVAREAIKAVSVYLGFQDAFPEIGGRTVLSRDCLVSAAQESSRYPEILHRLVHEDGYGKALGRIPDGQISTWRRLAYSIGSNHVIGGYHLTPGCDERVASLLKSQKYIFPGDVEVPGKLRTNEPYKHPTILAIMQALYFSGSGALGVQHTDLFTSSSPTDAAVEVPLSMVALVTTAIHNSLMEWQTGKRQAREFSALNCGDIYRTHVGILEKLKASKPGFFHALMSGLYRDARAATASELQIDSEDSAFTLMDLSEFQ</sequence>
<name>A0A165NWB6_9AGAM</name>
<evidence type="ECO:0000313" key="3">
    <source>
        <dbReference type="EMBL" id="KZT20197.1"/>
    </source>
</evidence>
<evidence type="ECO:0000259" key="2">
    <source>
        <dbReference type="Pfam" id="PF20149"/>
    </source>
</evidence>
<dbReference type="EMBL" id="KV425624">
    <property type="protein sequence ID" value="KZT20197.1"/>
    <property type="molecule type" value="Genomic_DNA"/>
</dbReference>
<reference evidence="3 4" key="1">
    <citation type="journal article" date="2016" name="Mol. Biol. Evol.">
        <title>Comparative Genomics of Early-Diverging Mushroom-Forming Fungi Provides Insights into the Origins of Lignocellulose Decay Capabilities.</title>
        <authorList>
            <person name="Nagy L.G."/>
            <person name="Riley R."/>
            <person name="Tritt A."/>
            <person name="Adam C."/>
            <person name="Daum C."/>
            <person name="Floudas D."/>
            <person name="Sun H."/>
            <person name="Yadav J.S."/>
            <person name="Pangilinan J."/>
            <person name="Larsson K.H."/>
            <person name="Matsuura K."/>
            <person name="Barry K."/>
            <person name="Labutti K."/>
            <person name="Kuo R."/>
            <person name="Ohm R.A."/>
            <person name="Bhattacharya S.S."/>
            <person name="Shirouzu T."/>
            <person name="Yoshinaga Y."/>
            <person name="Martin F.M."/>
            <person name="Grigoriev I.V."/>
            <person name="Hibbett D.S."/>
        </authorList>
    </citation>
    <scope>NUCLEOTIDE SEQUENCE [LARGE SCALE GENOMIC DNA]</scope>
    <source>
        <strain evidence="3 4">HHB14362 ss-1</strain>
    </source>
</reference>
<evidence type="ECO:0000256" key="1">
    <source>
        <dbReference type="SAM" id="MobiDB-lite"/>
    </source>
</evidence>
<dbReference type="STRING" id="1314782.A0A165NWB6"/>
<dbReference type="Proteomes" id="UP000076761">
    <property type="component" value="Unassembled WGS sequence"/>
</dbReference>
<dbReference type="AlphaFoldDB" id="A0A165NWB6"/>
<accession>A0A165NWB6</accession>
<feature type="compositionally biased region" description="Acidic residues" evidence="1">
    <location>
        <begin position="1"/>
        <end position="13"/>
    </location>
</feature>
<dbReference type="InParanoid" id="A0A165NWB6"/>
<dbReference type="Pfam" id="PF20149">
    <property type="entry name" value="DUF6532"/>
    <property type="match status" value="1"/>
</dbReference>
<dbReference type="InterPro" id="IPR045341">
    <property type="entry name" value="DUF6532"/>
</dbReference>
<dbReference type="OrthoDB" id="3214739at2759"/>
<feature type="region of interest" description="Disordered" evidence="1">
    <location>
        <begin position="123"/>
        <end position="176"/>
    </location>
</feature>